<reference evidence="2" key="1">
    <citation type="submission" date="2013-01" db="EMBL/GenBank/DDBJ databases">
        <title>Draft Genome Sequence of a Mulberry Tree, Morus notabilis C.K. Schneid.</title>
        <authorList>
            <person name="He N."/>
            <person name="Zhao S."/>
        </authorList>
    </citation>
    <scope>NUCLEOTIDE SEQUENCE</scope>
</reference>
<sequence length="79" mass="7941">MFYAILVVTLDEKPVVAGLIEPIASKHQLETHCSTSIRANAIEKALSICGTATPACGAAAPKAALTAPKAALTAPNGAV</sequence>
<evidence type="ECO:0000313" key="1">
    <source>
        <dbReference type="EMBL" id="EXB39097.1"/>
    </source>
</evidence>
<dbReference type="Proteomes" id="UP000030645">
    <property type="component" value="Unassembled WGS sequence"/>
</dbReference>
<organism evidence="1 2">
    <name type="scientific">Morus notabilis</name>
    <dbReference type="NCBI Taxonomy" id="981085"/>
    <lineage>
        <taxon>Eukaryota</taxon>
        <taxon>Viridiplantae</taxon>
        <taxon>Streptophyta</taxon>
        <taxon>Embryophyta</taxon>
        <taxon>Tracheophyta</taxon>
        <taxon>Spermatophyta</taxon>
        <taxon>Magnoliopsida</taxon>
        <taxon>eudicotyledons</taxon>
        <taxon>Gunneridae</taxon>
        <taxon>Pentapetalae</taxon>
        <taxon>rosids</taxon>
        <taxon>fabids</taxon>
        <taxon>Rosales</taxon>
        <taxon>Moraceae</taxon>
        <taxon>Moreae</taxon>
        <taxon>Morus</taxon>
    </lineage>
</organism>
<proteinExistence type="predicted"/>
<gene>
    <name evidence="1" type="ORF">L484_016567</name>
</gene>
<protein>
    <submittedName>
        <fullName evidence="1">Uncharacterized protein</fullName>
    </submittedName>
</protein>
<dbReference type="AlphaFoldDB" id="W9QK92"/>
<evidence type="ECO:0000313" key="2">
    <source>
        <dbReference type="Proteomes" id="UP000030645"/>
    </source>
</evidence>
<dbReference type="EMBL" id="KE343711">
    <property type="protein sequence ID" value="EXB39097.1"/>
    <property type="molecule type" value="Genomic_DNA"/>
</dbReference>
<accession>W9QK92</accession>
<name>W9QK92_9ROSA</name>
<keyword evidence="2" id="KW-1185">Reference proteome</keyword>